<organism evidence="2 3">
    <name type="scientific">Eumeta variegata</name>
    <name type="common">Bagworm moth</name>
    <name type="synonym">Eumeta japonica</name>
    <dbReference type="NCBI Taxonomy" id="151549"/>
    <lineage>
        <taxon>Eukaryota</taxon>
        <taxon>Metazoa</taxon>
        <taxon>Ecdysozoa</taxon>
        <taxon>Arthropoda</taxon>
        <taxon>Hexapoda</taxon>
        <taxon>Insecta</taxon>
        <taxon>Pterygota</taxon>
        <taxon>Neoptera</taxon>
        <taxon>Endopterygota</taxon>
        <taxon>Lepidoptera</taxon>
        <taxon>Glossata</taxon>
        <taxon>Ditrysia</taxon>
        <taxon>Tineoidea</taxon>
        <taxon>Psychidae</taxon>
        <taxon>Oiketicinae</taxon>
        <taxon>Eumeta</taxon>
    </lineage>
</organism>
<comment type="caution">
    <text evidence="2">The sequence shown here is derived from an EMBL/GenBank/DDBJ whole genome shotgun (WGS) entry which is preliminary data.</text>
</comment>
<reference evidence="2 3" key="1">
    <citation type="journal article" date="2019" name="Commun. Biol.">
        <title>The bagworm genome reveals a unique fibroin gene that provides high tensile strength.</title>
        <authorList>
            <person name="Kono N."/>
            <person name="Nakamura H."/>
            <person name="Ohtoshi R."/>
            <person name="Tomita M."/>
            <person name="Numata K."/>
            <person name="Arakawa K."/>
        </authorList>
    </citation>
    <scope>NUCLEOTIDE SEQUENCE [LARGE SCALE GENOMIC DNA]</scope>
</reference>
<feature type="region of interest" description="Disordered" evidence="1">
    <location>
        <begin position="1"/>
        <end position="43"/>
    </location>
</feature>
<accession>A0A4C1T425</accession>
<evidence type="ECO:0000256" key="1">
    <source>
        <dbReference type="SAM" id="MobiDB-lite"/>
    </source>
</evidence>
<proteinExistence type="predicted"/>
<feature type="compositionally biased region" description="Basic residues" evidence="1">
    <location>
        <begin position="30"/>
        <end position="43"/>
    </location>
</feature>
<sequence length="161" mass="18719">MGFKSEKRKRLRSMKEKKRSEVSVRDRERGKRHNKGKKRKNRAKFKRGRVNLSNICRDGCPSTAENNKNIHDAVRFMIETDKHLTYHEIRTSLGKTMSQIQSILHKHLGMMSMIGLYSQWNLLNLTEAQKWTAPFGPIPYLPVSRKGSLNKAAVDRMGLLR</sequence>
<name>A0A4C1T425_EUMVA</name>
<evidence type="ECO:0000313" key="3">
    <source>
        <dbReference type="Proteomes" id="UP000299102"/>
    </source>
</evidence>
<evidence type="ECO:0008006" key="4">
    <source>
        <dbReference type="Google" id="ProtNLM"/>
    </source>
</evidence>
<evidence type="ECO:0000313" key="2">
    <source>
        <dbReference type="EMBL" id="GBP09259.1"/>
    </source>
</evidence>
<dbReference type="AlphaFoldDB" id="A0A4C1T425"/>
<dbReference type="EMBL" id="BGZK01004483">
    <property type="protein sequence ID" value="GBP09259.1"/>
    <property type="molecule type" value="Genomic_DNA"/>
</dbReference>
<dbReference type="Proteomes" id="UP000299102">
    <property type="component" value="Unassembled WGS sequence"/>
</dbReference>
<protein>
    <recommendedName>
        <fullName evidence="4">Histone-lysine N-methyltransferase SETMAR</fullName>
    </recommendedName>
</protein>
<feature type="compositionally biased region" description="Basic residues" evidence="1">
    <location>
        <begin position="1"/>
        <end position="17"/>
    </location>
</feature>
<dbReference type="OrthoDB" id="10017160at2759"/>
<feature type="compositionally biased region" description="Basic and acidic residues" evidence="1">
    <location>
        <begin position="18"/>
        <end position="29"/>
    </location>
</feature>
<keyword evidence="3" id="KW-1185">Reference proteome</keyword>
<gene>
    <name evidence="2" type="ORF">EVAR_71152_1</name>
</gene>